<evidence type="ECO:0000256" key="4">
    <source>
        <dbReference type="ARBA" id="ARBA00022801"/>
    </source>
</evidence>
<organism evidence="8 9">
    <name type="scientific">Acholeplasma hippikon</name>
    <dbReference type="NCBI Taxonomy" id="264636"/>
    <lineage>
        <taxon>Bacteria</taxon>
        <taxon>Bacillati</taxon>
        <taxon>Mycoplasmatota</taxon>
        <taxon>Mollicutes</taxon>
        <taxon>Acholeplasmatales</taxon>
        <taxon>Acholeplasmataceae</taxon>
        <taxon>Acholeplasma</taxon>
    </lineage>
</organism>
<dbReference type="SUPFAM" id="SSF109604">
    <property type="entry name" value="HD-domain/PDEase-like"/>
    <property type="match status" value="1"/>
</dbReference>
<evidence type="ECO:0000313" key="8">
    <source>
        <dbReference type="EMBL" id="VEU82588.1"/>
    </source>
</evidence>
<accession>A0A449BJH7</accession>
<dbReference type="PANTHER" id="PTHR35795">
    <property type="entry name" value="SLR1885 PROTEIN"/>
    <property type="match status" value="1"/>
</dbReference>
<dbReference type="AlphaFoldDB" id="A0A449BJH7"/>
<sequence>MIDKIYLDVKEKYKDRYDRFLHILGVRDTAVMLAKRYHVDEKRAEIAALFHDYTKYDDKAYQMSFLTQEELKKYEGFEVMYHAISASRLLEQKYEIHDPEILSAIYNHVWGKPKMSLLDKIILIADKTEPSRNFLLVDELRKLSFESLDLAIIKYLEDYKLHVKNEGYNYPLEVDSIIQELKGV</sequence>
<evidence type="ECO:0000259" key="7">
    <source>
        <dbReference type="SMART" id="SM00471"/>
    </source>
</evidence>
<name>A0A449BJH7_9MOLU</name>
<dbReference type="GO" id="GO:0000166">
    <property type="term" value="F:nucleotide binding"/>
    <property type="evidence" value="ECO:0007669"/>
    <property type="project" value="UniProtKB-KW"/>
</dbReference>
<keyword evidence="3" id="KW-0547">Nucleotide-binding</keyword>
<keyword evidence="4" id="KW-0378">Hydrolase</keyword>
<dbReference type="NCBIfam" id="TIGR00488">
    <property type="entry name" value="bis(5'-nucleosyl)-tetraphosphatase (symmetrical) YqeK"/>
    <property type="match status" value="1"/>
</dbReference>
<dbReference type="EC" id="3.6.1.41" evidence="1"/>
<keyword evidence="5" id="KW-0408">Iron</keyword>
<dbReference type="InterPro" id="IPR005249">
    <property type="entry name" value="YqeK"/>
</dbReference>
<comment type="catalytic activity">
    <reaction evidence="6">
        <text>P(1),P(4)-bis(5'-adenosyl) tetraphosphate + H2O = 2 ADP + 2 H(+)</text>
        <dbReference type="Rhea" id="RHEA:24252"/>
        <dbReference type="ChEBI" id="CHEBI:15377"/>
        <dbReference type="ChEBI" id="CHEBI:15378"/>
        <dbReference type="ChEBI" id="CHEBI:58141"/>
        <dbReference type="ChEBI" id="CHEBI:456216"/>
        <dbReference type="EC" id="3.6.1.41"/>
    </reaction>
</comment>
<dbReference type="CDD" id="cd00077">
    <property type="entry name" value="HDc"/>
    <property type="match status" value="1"/>
</dbReference>
<dbReference type="EMBL" id="LR215050">
    <property type="protein sequence ID" value="VEU82588.1"/>
    <property type="molecule type" value="Genomic_DNA"/>
</dbReference>
<proteinExistence type="predicted"/>
<keyword evidence="2" id="KW-0479">Metal-binding</keyword>
<evidence type="ECO:0000313" key="9">
    <source>
        <dbReference type="Proteomes" id="UP000290909"/>
    </source>
</evidence>
<feature type="domain" description="HD/PDEase" evidence="7">
    <location>
        <begin position="15"/>
        <end position="140"/>
    </location>
</feature>
<evidence type="ECO:0000256" key="6">
    <source>
        <dbReference type="ARBA" id="ARBA00049417"/>
    </source>
</evidence>
<dbReference type="STRING" id="1408416.GCA_000702765_00879"/>
<keyword evidence="8" id="KW-0548">Nucleotidyltransferase</keyword>
<dbReference type="InterPro" id="IPR051094">
    <property type="entry name" value="Diverse_Catalytic_Enzymes"/>
</dbReference>
<dbReference type="Proteomes" id="UP000290909">
    <property type="component" value="Chromosome"/>
</dbReference>
<dbReference type="Gene3D" id="1.10.3210.10">
    <property type="entry name" value="Hypothetical protein af1432"/>
    <property type="match status" value="1"/>
</dbReference>
<dbReference type="GO" id="GO:0008803">
    <property type="term" value="F:bis(5'-nucleosyl)-tetraphosphatase (symmetrical) activity"/>
    <property type="evidence" value="ECO:0007669"/>
    <property type="project" value="UniProtKB-EC"/>
</dbReference>
<dbReference type="InterPro" id="IPR003607">
    <property type="entry name" value="HD/PDEase_dom"/>
</dbReference>
<protein>
    <recommendedName>
        <fullName evidence="1">bis(5'-nucleosyl)-tetraphosphatase (symmetrical)</fullName>
        <ecNumber evidence="1">3.6.1.41</ecNumber>
    </recommendedName>
</protein>
<gene>
    <name evidence="8" type="ORF">NCTC10172_00605</name>
</gene>
<dbReference type="InterPro" id="IPR006674">
    <property type="entry name" value="HD_domain"/>
</dbReference>
<evidence type="ECO:0000256" key="3">
    <source>
        <dbReference type="ARBA" id="ARBA00022741"/>
    </source>
</evidence>
<dbReference type="RefSeq" id="WP_035369292.1">
    <property type="nucleotide sequence ID" value="NZ_LR215050.1"/>
</dbReference>
<keyword evidence="8" id="KW-0808">Transferase</keyword>
<evidence type="ECO:0000256" key="2">
    <source>
        <dbReference type="ARBA" id="ARBA00022723"/>
    </source>
</evidence>
<dbReference type="GO" id="GO:0046872">
    <property type="term" value="F:metal ion binding"/>
    <property type="evidence" value="ECO:0007669"/>
    <property type="project" value="UniProtKB-KW"/>
</dbReference>
<dbReference type="GO" id="GO:0016779">
    <property type="term" value="F:nucleotidyltransferase activity"/>
    <property type="evidence" value="ECO:0007669"/>
    <property type="project" value="UniProtKB-KW"/>
</dbReference>
<evidence type="ECO:0000256" key="5">
    <source>
        <dbReference type="ARBA" id="ARBA00023004"/>
    </source>
</evidence>
<dbReference type="KEGG" id="ahk:NCTC10172_00605"/>
<dbReference type="PANTHER" id="PTHR35795:SF1">
    <property type="entry name" value="BIS(5'-NUCLEOSYL)-TETRAPHOSPHATASE, SYMMETRICAL"/>
    <property type="match status" value="1"/>
</dbReference>
<evidence type="ECO:0000256" key="1">
    <source>
        <dbReference type="ARBA" id="ARBA00012506"/>
    </source>
</evidence>
<dbReference type="Pfam" id="PF01966">
    <property type="entry name" value="HD"/>
    <property type="match status" value="1"/>
</dbReference>
<reference evidence="8 9" key="1">
    <citation type="submission" date="2019-01" db="EMBL/GenBank/DDBJ databases">
        <authorList>
            <consortium name="Pathogen Informatics"/>
        </authorList>
    </citation>
    <scope>NUCLEOTIDE SEQUENCE [LARGE SCALE GENOMIC DNA]</scope>
    <source>
        <strain evidence="8 9">NCTC10172</strain>
    </source>
</reference>
<dbReference type="SMART" id="SM00471">
    <property type="entry name" value="HDc"/>
    <property type="match status" value="1"/>
</dbReference>
<keyword evidence="9" id="KW-1185">Reference proteome</keyword>